<dbReference type="EMBL" id="VRKQ01000018">
    <property type="protein sequence ID" value="TXG35206.1"/>
    <property type="molecule type" value="Genomic_DNA"/>
</dbReference>
<evidence type="ECO:0000259" key="1">
    <source>
        <dbReference type="Pfam" id="PF04264"/>
    </source>
</evidence>
<proteinExistence type="predicted"/>
<comment type="caution">
    <text evidence="2">The sequence shown here is derived from an EMBL/GenBank/DDBJ whole genome shotgun (WGS) entry which is preliminary data.</text>
</comment>
<sequence length="196" mass="21724">MNTRIFKLLVLLLSINFGMQSQTEYKLSENAEMKIDGSSTVSDWAVEVQEATGSFTLVNEVKMEVGASLYSTLEFSFPVEKMESGRGPIMNSKIKKALLSEANPSVTYTSTENKIISVDGNNFILESKGIISAAGVEKPFEVSFDCIFDAEMNTISFEGNKDLTLSMFDIVKPTAFFGKLQTKDELNVKFKVSFTK</sequence>
<organism evidence="2 3">
    <name type="scientific">Seonamhaeicola maritimus</name>
    <dbReference type="NCBI Taxonomy" id="2591822"/>
    <lineage>
        <taxon>Bacteria</taxon>
        <taxon>Pseudomonadati</taxon>
        <taxon>Bacteroidota</taxon>
        <taxon>Flavobacteriia</taxon>
        <taxon>Flavobacteriales</taxon>
        <taxon>Flavobacteriaceae</taxon>
    </lineage>
</organism>
<accession>A0A5C7GF37</accession>
<keyword evidence="3" id="KW-1185">Reference proteome</keyword>
<dbReference type="AlphaFoldDB" id="A0A5C7GF37"/>
<dbReference type="RefSeq" id="WP_147769549.1">
    <property type="nucleotide sequence ID" value="NZ_VRKQ01000018.1"/>
</dbReference>
<reference evidence="2 3" key="1">
    <citation type="submission" date="2019-08" db="EMBL/GenBank/DDBJ databases">
        <title>Seonamhaeicola sediminis sp. nov., isolated from marine sediment.</title>
        <authorList>
            <person name="Cao W.R."/>
        </authorList>
    </citation>
    <scope>NUCLEOTIDE SEQUENCE [LARGE SCALE GENOMIC DNA]</scope>
    <source>
        <strain evidence="2 3">1505</strain>
    </source>
</reference>
<dbReference type="OrthoDB" id="9794147at2"/>
<gene>
    <name evidence="2" type="ORF">FUA22_15755</name>
</gene>
<dbReference type="InterPro" id="IPR007372">
    <property type="entry name" value="Lipid/polyisoprenoid-bd_YceI"/>
</dbReference>
<feature type="domain" description="Lipid/polyisoprenoid-binding YceI-like" evidence="1">
    <location>
        <begin position="47"/>
        <end position="194"/>
    </location>
</feature>
<evidence type="ECO:0000313" key="2">
    <source>
        <dbReference type="EMBL" id="TXG35206.1"/>
    </source>
</evidence>
<name>A0A5C7GF37_9FLAO</name>
<evidence type="ECO:0000313" key="3">
    <source>
        <dbReference type="Proteomes" id="UP000321080"/>
    </source>
</evidence>
<protein>
    <recommendedName>
        <fullName evidence="1">Lipid/polyisoprenoid-binding YceI-like domain-containing protein</fullName>
    </recommendedName>
</protein>
<dbReference type="Proteomes" id="UP000321080">
    <property type="component" value="Unassembled WGS sequence"/>
</dbReference>
<dbReference type="Pfam" id="PF04264">
    <property type="entry name" value="YceI"/>
    <property type="match status" value="1"/>
</dbReference>